<dbReference type="OrthoDB" id="5430812at2759"/>
<dbReference type="Proteomes" id="UP000799438">
    <property type="component" value="Unassembled WGS sequence"/>
</dbReference>
<dbReference type="GO" id="GO:0015087">
    <property type="term" value="F:cobalt ion transmembrane transporter activity"/>
    <property type="evidence" value="ECO:0007669"/>
    <property type="project" value="TreeGrafter"/>
</dbReference>
<proteinExistence type="predicted"/>
<dbReference type="AlphaFoldDB" id="A0A6A6BMM5"/>
<gene>
    <name evidence="4" type="ORF">K452DRAFT_243330</name>
</gene>
<dbReference type="GO" id="GO:0050897">
    <property type="term" value="F:cobalt ion binding"/>
    <property type="evidence" value="ECO:0007669"/>
    <property type="project" value="TreeGrafter"/>
</dbReference>
<protein>
    <submittedName>
        <fullName evidence="4">Uncharacterized protein</fullName>
    </submittedName>
</protein>
<dbReference type="RefSeq" id="XP_033401082.1">
    <property type="nucleotide sequence ID" value="XM_033537905.1"/>
</dbReference>
<feature type="region of interest" description="Disordered" evidence="2">
    <location>
        <begin position="158"/>
        <end position="178"/>
    </location>
</feature>
<dbReference type="PANTHER" id="PTHR46494:SF1">
    <property type="entry name" value="CORA FAMILY METAL ION TRANSPORTER (EUROFUNG)"/>
    <property type="match status" value="1"/>
</dbReference>
<evidence type="ECO:0000313" key="5">
    <source>
        <dbReference type="Proteomes" id="UP000799438"/>
    </source>
</evidence>
<evidence type="ECO:0000256" key="1">
    <source>
        <dbReference type="ARBA" id="ARBA00004651"/>
    </source>
</evidence>
<feature type="transmembrane region" description="Helical" evidence="3">
    <location>
        <begin position="515"/>
        <end position="535"/>
    </location>
</feature>
<evidence type="ECO:0000256" key="3">
    <source>
        <dbReference type="SAM" id="Phobius"/>
    </source>
</evidence>
<dbReference type="EMBL" id="ML995477">
    <property type="protein sequence ID" value="KAF2145370.1"/>
    <property type="molecule type" value="Genomic_DNA"/>
</dbReference>
<dbReference type="GeneID" id="54295401"/>
<evidence type="ECO:0000313" key="4">
    <source>
        <dbReference type="EMBL" id="KAF2145370.1"/>
    </source>
</evidence>
<organism evidence="4 5">
    <name type="scientific">Aplosporella prunicola CBS 121167</name>
    <dbReference type="NCBI Taxonomy" id="1176127"/>
    <lineage>
        <taxon>Eukaryota</taxon>
        <taxon>Fungi</taxon>
        <taxon>Dikarya</taxon>
        <taxon>Ascomycota</taxon>
        <taxon>Pezizomycotina</taxon>
        <taxon>Dothideomycetes</taxon>
        <taxon>Dothideomycetes incertae sedis</taxon>
        <taxon>Botryosphaeriales</taxon>
        <taxon>Aplosporellaceae</taxon>
        <taxon>Aplosporella</taxon>
    </lineage>
</organism>
<feature type="transmembrane region" description="Helical" evidence="3">
    <location>
        <begin position="547"/>
        <end position="572"/>
    </location>
</feature>
<keyword evidence="5" id="KW-1185">Reference proteome</keyword>
<dbReference type="SUPFAM" id="SSF143865">
    <property type="entry name" value="CorA soluble domain-like"/>
    <property type="match status" value="1"/>
</dbReference>
<name>A0A6A6BMM5_9PEZI</name>
<keyword evidence="3" id="KW-0472">Membrane</keyword>
<keyword evidence="3" id="KW-0812">Transmembrane</keyword>
<dbReference type="GO" id="GO:0005886">
    <property type="term" value="C:plasma membrane"/>
    <property type="evidence" value="ECO:0007669"/>
    <property type="project" value="UniProtKB-SubCell"/>
</dbReference>
<dbReference type="PANTHER" id="PTHR46494">
    <property type="entry name" value="CORA FAMILY METAL ION TRANSPORTER (EUROFUNG)"/>
    <property type="match status" value="1"/>
</dbReference>
<keyword evidence="3" id="KW-1133">Transmembrane helix</keyword>
<comment type="subcellular location">
    <subcellularLocation>
        <location evidence="1">Cell membrane</location>
        <topology evidence="1">Multi-pass membrane protein</topology>
    </subcellularLocation>
</comment>
<dbReference type="GO" id="GO:0000287">
    <property type="term" value="F:magnesium ion binding"/>
    <property type="evidence" value="ECO:0007669"/>
    <property type="project" value="TreeGrafter"/>
</dbReference>
<dbReference type="InterPro" id="IPR045861">
    <property type="entry name" value="CorA_cytoplasmic_dom"/>
</dbReference>
<dbReference type="GO" id="GO:0015095">
    <property type="term" value="F:magnesium ion transmembrane transporter activity"/>
    <property type="evidence" value="ECO:0007669"/>
    <property type="project" value="TreeGrafter"/>
</dbReference>
<accession>A0A6A6BMM5</accession>
<sequence length="603" mass="68644">MALAVEDHQQVSPSFHGKDLPDFYHDLQNSDITEKFRDFDDPTNFLNFQRAVADAHSRNFVIDFADDEAWCGFNLGDDEIKALVSAGAATHDSTRWINIWLPYKQREILATLAKHYDFSPRLFELMKSEPIQDSSQQSDAISHSSLFKRMNHYHGFHRKAARPGTSGSSTLGDPEDQLGTDAIPLADLPLEPSFGVSHYQMVDEVWHWATVDEGRHYVCLGYNSLHNIKVQAPLPATEGIESRSDDLPDGKRVWSWLILCEDRTVISIHEDPYPYSNGHLPLKHEDHYSLLSIRRNLLNVFRNISKAHDTSKDPAIAILPIRRRIGSSAAEAAHRPSDAPGLLFYYLFDDWYTTYNLVARREHKYAELLEKVRVAMLSKAELKHVNQLHRIGRQLAVLKRLYSSYEAICDRVLERHEATLASLKNSHVIGDQRNIEDSIASSGPHIPEAESMLGVSLSSAARARFKRLKDRTRLYALSEIQECLDQKESLVMMNFNLIAIKESLSVERLTRITLLLAKVTILFMPVSFMAAYFSCQFEGVEFTVGQFWTWFGIVGSVSALALVTFSFVSGTFEGKMMYRSFSRAVLDWNREWLGRRTGKGKNV</sequence>
<reference evidence="4" key="1">
    <citation type="journal article" date="2020" name="Stud. Mycol.">
        <title>101 Dothideomycetes genomes: a test case for predicting lifestyles and emergence of pathogens.</title>
        <authorList>
            <person name="Haridas S."/>
            <person name="Albert R."/>
            <person name="Binder M."/>
            <person name="Bloem J."/>
            <person name="Labutti K."/>
            <person name="Salamov A."/>
            <person name="Andreopoulos B."/>
            <person name="Baker S."/>
            <person name="Barry K."/>
            <person name="Bills G."/>
            <person name="Bluhm B."/>
            <person name="Cannon C."/>
            <person name="Castanera R."/>
            <person name="Culley D."/>
            <person name="Daum C."/>
            <person name="Ezra D."/>
            <person name="Gonzalez J."/>
            <person name="Henrissat B."/>
            <person name="Kuo A."/>
            <person name="Liang C."/>
            <person name="Lipzen A."/>
            <person name="Lutzoni F."/>
            <person name="Magnuson J."/>
            <person name="Mondo S."/>
            <person name="Nolan M."/>
            <person name="Ohm R."/>
            <person name="Pangilinan J."/>
            <person name="Park H.-J."/>
            <person name="Ramirez L."/>
            <person name="Alfaro M."/>
            <person name="Sun H."/>
            <person name="Tritt A."/>
            <person name="Yoshinaga Y."/>
            <person name="Zwiers L.-H."/>
            <person name="Turgeon B."/>
            <person name="Goodwin S."/>
            <person name="Spatafora J."/>
            <person name="Crous P."/>
            <person name="Grigoriev I."/>
        </authorList>
    </citation>
    <scope>NUCLEOTIDE SEQUENCE</scope>
    <source>
        <strain evidence="4">CBS 121167</strain>
    </source>
</reference>
<evidence type="ECO:0000256" key="2">
    <source>
        <dbReference type="SAM" id="MobiDB-lite"/>
    </source>
</evidence>